<dbReference type="SMART" id="SM00028">
    <property type="entry name" value="TPR"/>
    <property type="match status" value="3"/>
</dbReference>
<dbReference type="Gene3D" id="1.25.40.10">
    <property type="entry name" value="Tetratricopeptide repeat domain"/>
    <property type="match status" value="1"/>
</dbReference>
<dbReference type="EMBL" id="JBHTLM010000020">
    <property type="protein sequence ID" value="MFD1178762.1"/>
    <property type="molecule type" value="Genomic_DNA"/>
</dbReference>
<reference evidence="2" key="1">
    <citation type="journal article" date="2019" name="Int. J. Syst. Evol. Microbiol.">
        <title>The Global Catalogue of Microorganisms (GCM) 10K type strain sequencing project: providing services to taxonomists for standard genome sequencing and annotation.</title>
        <authorList>
            <consortium name="The Broad Institute Genomics Platform"/>
            <consortium name="The Broad Institute Genome Sequencing Center for Infectious Disease"/>
            <person name="Wu L."/>
            <person name="Ma J."/>
        </authorList>
    </citation>
    <scope>NUCLEOTIDE SEQUENCE [LARGE SCALE GENOMIC DNA]</scope>
    <source>
        <strain evidence="2">CCUG 59189</strain>
    </source>
</reference>
<accession>A0ABW3S1U5</accession>
<keyword evidence="2" id="KW-1185">Reference proteome</keyword>
<protein>
    <submittedName>
        <fullName evidence="1">Tetratricopeptide repeat protein</fullName>
    </submittedName>
</protein>
<dbReference type="RefSeq" id="WP_379321202.1">
    <property type="nucleotide sequence ID" value="NZ_JBHTLM010000020.1"/>
</dbReference>
<dbReference type="Proteomes" id="UP001597262">
    <property type="component" value="Unassembled WGS sequence"/>
</dbReference>
<dbReference type="InterPro" id="IPR011990">
    <property type="entry name" value="TPR-like_helical_dom_sf"/>
</dbReference>
<sequence>MMFQHVFAEMNEMLDEISRKYPVAQGDQKQDLVHKWRLLKHMSDGIIEEWLCFEEKMGVLRQNIGNIDIQDMPVLPEMDSVPFIKGQGYYKLLMFSEALPQFQQLLEQFPESMVGRTYLAMCHMHLEQSDEATEHFKQVLRVATNKRMRSVIYNALGCIEAQKGTFTKAKEFFTLAYHSDPSLPEPLANLEACLNSKGKLIYSNELTSLL</sequence>
<dbReference type="Pfam" id="PF13181">
    <property type="entry name" value="TPR_8"/>
    <property type="match status" value="1"/>
</dbReference>
<dbReference type="SUPFAM" id="SSF48452">
    <property type="entry name" value="TPR-like"/>
    <property type="match status" value="1"/>
</dbReference>
<organism evidence="1 2">
    <name type="scientific">Paenibacillus puldeungensis</name>
    <dbReference type="NCBI Taxonomy" id="696536"/>
    <lineage>
        <taxon>Bacteria</taxon>
        <taxon>Bacillati</taxon>
        <taxon>Bacillota</taxon>
        <taxon>Bacilli</taxon>
        <taxon>Bacillales</taxon>
        <taxon>Paenibacillaceae</taxon>
        <taxon>Paenibacillus</taxon>
    </lineage>
</organism>
<name>A0ABW3S1U5_9BACL</name>
<comment type="caution">
    <text evidence="1">The sequence shown here is derived from an EMBL/GenBank/DDBJ whole genome shotgun (WGS) entry which is preliminary data.</text>
</comment>
<evidence type="ECO:0000313" key="1">
    <source>
        <dbReference type="EMBL" id="MFD1178762.1"/>
    </source>
</evidence>
<evidence type="ECO:0000313" key="2">
    <source>
        <dbReference type="Proteomes" id="UP001597262"/>
    </source>
</evidence>
<proteinExistence type="predicted"/>
<dbReference type="Pfam" id="PF13174">
    <property type="entry name" value="TPR_6"/>
    <property type="match status" value="1"/>
</dbReference>
<gene>
    <name evidence="1" type="ORF">ACFQ3W_21025</name>
</gene>
<dbReference type="InterPro" id="IPR019734">
    <property type="entry name" value="TPR_rpt"/>
</dbReference>